<comment type="caution">
    <text evidence="1">The sequence shown here is derived from an EMBL/GenBank/DDBJ whole genome shotgun (WGS) entry which is preliminary data.</text>
</comment>
<name>A0ACB7HQU5_MANES</name>
<keyword evidence="2" id="KW-1185">Reference proteome</keyword>
<evidence type="ECO:0000313" key="1">
    <source>
        <dbReference type="EMBL" id="KAG8654486.1"/>
    </source>
</evidence>
<dbReference type="EMBL" id="CM004391">
    <property type="protein sequence ID" value="KAG8654486.1"/>
    <property type="molecule type" value="Genomic_DNA"/>
</dbReference>
<reference evidence="2" key="1">
    <citation type="journal article" date="2016" name="Nat. Biotechnol.">
        <title>Sequencing wild and cultivated cassava and related species reveals extensive interspecific hybridization and genetic diversity.</title>
        <authorList>
            <person name="Bredeson J.V."/>
            <person name="Lyons J.B."/>
            <person name="Prochnik S.E."/>
            <person name="Wu G.A."/>
            <person name="Ha C.M."/>
            <person name="Edsinger-Gonzales E."/>
            <person name="Grimwood J."/>
            <person name="Schmutz J."/>
            <person name="Rabbi I.Y."/>
            <person name="Egesi C."/>
            <person name="Nauluvula P."/>
            <person name="Lebot V."/>
            <person name="Ndunguru J."/>
            <person name="Mkamilo G."/>
            <person name="Bart R.S."/>
            <person name="Setter T.L."/>
            <person name="Gleadow R.M."/>
            <person name="Kulakow P."/>
            <person name="Ferguson M.E."/>
            <person name="Rounsley S."/>
            <person name="Rokhsar D.S."/>
        </authorList>
    </citation>
    <scope>NUCLEOTIDE SEQUENCE [LARGE SCALE GENOMIC DNA]</scope>
    <source>
        <strain evidence="2">cv. AM560-2</strain>
    </source>
</reference>
<proteinExistence type="predicted"/>
<organism evidence="1 2">
    <name type="scientific">Manihot esculenta</name>
    <name type="common">Cassava</name>
    <name type="synonym">Jatropha manihot</name>
    <dbReference type="NCBI Taxonomy" id="3983"/>
    <lineage>
        <taxon>Eukaryota</taxon>
        <taxon>Viridiplantae</taxon>
        <taxon>Streptophyta</taxon>
        <taxon>Embryophyta</taxon>
        <taxon>Tracheophyta</taxon>
        <taxon>Spermatophyta</taxon>
        <taxon>Magnoliopsida</taxon>
        <taxon>eudicotyledons</taxon>
        <taxon>Gunneridae</taxon>
        <taxon>Pentapetalae</taxon>
        <taxon>rosids</taxon>
        <taxon>fabids</taxon>
        <taxon>Malpighiales</taxon>
        <taxon>Euphorbiaceae</taxon>
        <taxon>Crotonoideae</taxon>
        <taxon>Manihoteae</taxon>
        <taxon>Manihot</taxon>
    </lineage>
</organism>
<sequence length="113" mass="11930">MPLRIGNRSRGRGVRTVRLGDIGQPHRDPTVTSPPLEGVAYHVLPESREGLRDSVSHSVESGAYLTAPPPPSAPAIAPPIAPAAPPLIPPVAPANPFLDKYRSGCFCRASSYT</sequence>
<gene>
    <name evidence="1" type="ORF">MANES_05G126801v8</name>
</gene>
<protein>
    <submittedName>
        <fullName evidence="1">Uncharacterized protein</fullName>
    </submittedName>
</protein>
<accession>A0ACB7HQU5</accession>
<dbReference type="Proteomes" id="UP000091857">
    <property type="component" value="Chromosome 5"/>
</dbReference>
<evidence type="ECO:0000313" key="2">
    <source>
        <dbReference type="Proteomes" id="UP000091857"/>
    </source>
</evidence>